<accession>A0A0K2TMA8</accession>
<reference evidence="2" key="1">
    <citation type="submission" date="2014-05" db="EMBL/GenBank/DDBJ databases">
        <authorList>
            <person name="Chronopoulou M."/>
        </authorList>
    </citation>
    <scope>NUCLEOTIDE SEQUENCE</scope>
    <source>
        <tissue evidence="2">Whole organism</tissue>
    </source>
</reference>
<feature type="non-terminal residue" evidence="2">
    <location>
        <position position="137"/>
    </location>
</feature>
<feature type="compositionally biased region" description="Low complexity" evidence="1">
    <location>
        <begin position="16"/>
        <end position="30"/>
    </location>
</feature>
<evidence type="ECO:0000313" key="2">
    <source>
        <dbReference type="EMBL" id="CDW27054.1"/>
    </source>
</evidence>
<feature type="region of interest" description="Disordered" evidence="1">
    <location>
        <begin position="1"/>
        <end position="30"/>
    </location>
</feature>
<dbReference type="AlphaFoldDB" id="A0A0K2TMA8"/>
<protein>
    <submittedName>
        <fullName evidence="2">Uncharacterized protein</fullName>
    </submittedName>
</protein>
<proteinExistence type="predicted"/>
<feature type="compositionally biased region" description="Basic residues" evidence="1">
    <location>
        <begin position="110"/>
        <end position="120"/>
    </location>
</feature>
<dbReference type="EMBL" id="HACA01009693">
    <property type="protein sequence ID" value="CDW27054.1"/>
    <property type="molecule type" value="Transcribed_RNA"/>
</dbReference>
<name>A0A0K2TMA8_LEPSM</name>
<evidence type="ECO:0000256" key="1">
    <source>
        <dbReference type="SAM" id="MobiDB-lite"/>
    </source>
</evidence>
<feature type="region of interest" description="Disordered" evidence="1">
    <location>
        <begin position="110"/>
        <end position="137"/>
    </location>
</feature>
<feature type="non-terminal residue" evidence="2">
    <location>
        <position position="1"/>
    </location>
</feature>
<organism evidence="2">
    <name type="scientific">Lepeophtheirus salmonis</name>
    <name type="common">Salmon louse</name>
    <name type="synonym">Caligus salmonis</name>
    <dbReference type="NCBI Taxonomy" id="72036"/>
    <lineage>
        <taxon>Eukaryota</taxon>
        <taxon>Metazoa</taxon>
        <taxon>Ecdysozoa</taxon>
        <taxon>Arthropoda</taxon>
        <taxon>Crustacea</taxon>
        <taxon>Multicrustacea</taxon>
        <taxon>Hexanauplia</taxon>
        <taxon>Copepoda</taxon>
        <taxon>Siphonostomatoida</taxon>
        <taxon>Caligidae</taxon>
        <taxon>Lepeophtheirus</taxon>
    </lineage>
</organism>
<sequence length="137" mass="15638">QQLKKASHNMKNFKISPLSSSSSSLEELEYNNSSRKYEKEMGRILKRIQNMSSPSLDLKSKKSHQRQCSELLLLNQSRRSVMFNDCRSDRCKKLNTSVSGLESVVNCSNKNRRGRLRSSSHPRSSDEGNRKKCSLVG</sequence>